<feature type="domain" description="2Fe-2S ferredoxin-type" evidence="1">
    <location>
        <begin position="1"/>
        <end position="66"/>
    </location>
</feature>
<dbReference type="InterPro" id="IPR036010">
    <property type="entry name" value="2Fe-2S_ferredoxin-like_sf"/>
</dbReference>
<evidence type="ECO:0000313" key="3">
    <source>
        <dbReference type="Proteomes" id="UP000183997"/>
    </source>
</evidence>
<accession>A0A1M6PY40</accession>
<dbReference type="STRING" id="1121421.SAMN02745123_00787"/>
<dbReference type="InterPro" id="IPR041414">
    <property type="entry name" value="Raco-like_middle"/>
</dbReference>
<dbReference type="InterPro" id="IPR042259">
    <property type="entry name" value="Raco-like_middle_sf"/>
</dbReference>
<dbReference type="InterPro" id="IPR043129">
    <property type="entry name" value="ATPase_NBD"/>
</dbReference>
<dbReference type="PANTHER" id="PTHR42895">
    <property type="entry name" value="IRON-SULFUR CLUSTER-BINDING PROTEIN-RELATED"/>
    <property type="match status" value="1"/>
</dbReference>
<dbReference type="GO" id="GO:0051536">
    <property type="term" value="F:iron-sulfur cluster binding"/>
    <property type="evidence" value="ECO:0007669"/>
    <property type="project" value="InterPro"/>
</dbReference>
<dbReference type="Pfam" id="PF17651">
    <property type="entry name" value="Raco_middle"/>
    <property type="match status" value="1"/>
</dbReference>
<dbReference type="Pfam" id="PF00111">
    <property type="entry name" value="Fer2"/>
    <property type="match status" value="1"/>
</dbReference>
<dbReference type="SUPFAM" id="SSF53067">
    <property type="entry name" value="Actin-like ATPase domain"/>
    <property type="match status" value="1"/>
</dbReference>
<sequence>MIEVAVGTTILEAARLAGVNLAAPCGGTGRCGKCLVKIVSQQGEGWLLACKTVVTDDLSVELATQPPVILEAAETTAIPLDPAVQRDDQGELYHQQGFPLLPSANQREEVLGLAVDVGTTTLVAYLYNLLDGSLLAVNSVVNGQRIFGADVISRLGYALQGQENYQKLRQRLLDSLNDLIERCCQSVGTTTDLVRELVVVGNTPIMHFFLNLPIQGLAVAPFKPYQKGPFYRKAAELEVTTVPQAICYVPPFIGGFVGSDALAAAVVQNFGSAGTEKMLVDIGTNGEILLQVGEQLLAASVPAGPALEGAGIECGMVASAGAISRVTLDYDVRLEVIGGGRATGICGSGLVDALAEMLRLGLIDSSGKLLPASQVPPIVSFKIKQRLKQVGENLRFVLAEQVYLSQKDIRAVQLAKAAVAGGIQLVTTEAQVSHKPLLVLLAGGFGSYLNPSNALRIGLLGEQRNMNPQQVGNAAGAGAVLLLLSYQSRQRAEQLSQRFIHRELAAEANFQAVFLEQMAFPTREW</sequence>
<proteinExistence type="predicted"/>
<dbReference type="InterPro" id="IPR052911">
    <property type="entry name" value="Corrinoid_activation_enz"/>
</dbReference>
<dbReference type="Gene3D" id="3.10.20.30">
    <property type="match status" value="1"/>
</dbReference>
<keyword evidence="3" id="KW-1185">Reference proteome</keyword>
<evidence type="ECO:0000259" key="1">
    <source>
        <dbReference type="PROSITE" id="PS51085"/>
    </source>
</evidence>
<dbReference type="CDD" id="cd00207">
    <property type="entry name" value="fer2"/>
    <property type="match status" value="1"/>
</dbReference>
<dbReference type="EMBL" id="FRAR01000007">
    <property type="protein sequence ID" value="SHK12883.1"/>
    <property type="molecule type" value="Genomic_DNA"/>
</dbReference>
<name>A0A1M6PY40_9FIRM</name>
<dbReference type="Proteomes" id="UP000183997">
    <property type="component" value="Unassembled WGS sequence"/>
</dbReference>
<dbReference type="Pfam" id="PF14574">
    <property type="entry name" value="RACo_C_ter"/>
    <property type="match status" value="1"/>
</dbReference>
<dbReference type="AlphaFoldDB" id="A0A1M6PY40"/>
<dbReference type="InterPro" id="IPR027980">
    <property type="entry name" value="RACo_C"/>
</dbReference>
<organism evidence="2 3">
    <name type="scientific">Desulforamulus aeronauticus DSM 10349</name>
    <dbReference type="NCBI Taxonomy" id="1121421"/>
    <lineage>
        <taxon>Bacteria</taxon>
        <taxon>Bacillati</taxon>
        <taxon>Bacillota</taxon>
        <taxon>Clostridia</taxon>
        <taxon>Eubacteriales</taxon>
        <taxon>Peptococcaceae</taxon>
        <taxon>Desulforamulus</taxon>
    </lineage>
</organism>
<gene>
    <name evidence="2" type="ORF">SAMN02745123_00787</name>
</gene>
<dbReference type="Gene3D" id="3.30.420.480">
    <property type="entry name" value="Domain of unknown function (DUF4445)"/>
    <property type="match status" value="1"/>
</dbReference>
<dbReference type="PROSITE" id="PS51085">
    <property type="entry name" value="2FE2S_FER_2"/>
    <property type="match status" value="1"/>
</dbReference>
<dbReference type="InterPro" id="IPR001041">
    <property type="entry name" value="2Fe-2S_ferredoxin-type"/>
</dbReference>
<dbReference type="PANTHER" id="PTHR42895:SF2">
    <property type="entry name" value="IRON-SULFUR CLUSTER PROTEIN"/>
    <property type="match status" value="1"/>
</dbReference>
<dbReference type="RefSeq" id="WP_238456705.1">
    <property type="nucleotide sequence ID" value="NZ_FRAR01000007.1"/>
</dbReference>
<protein>
    <submittedName>
        <fullName evidence="2">Uncharacterized 2Fe-2 and 4Fe-4S clusters-containing protein, contains DUF4445 domain</fullName>
    </submittedName>
</protein>
<dbReference type="SUPFAM" id="SSF54292">
    <property type="entry name" value="2Fe-2S ferredoxin-like"/>
    <property type="match status" value="1"/>
</dbReference>
<reference evidence="3" key="1">
    <citation type="submission" date="2016-11" db="EMBL/GenBank/DDBJ databases">
        <authorList>
            <person name="Varghese N."/>
            <person name="Submissions S."/>
        </authorList>
    </citation>
    <scope>NUCLEOTIDE SEQUENCE [LARGE SCALE GENOMIC DNA]</scope>
    <source>
        <strain evidence="3">DSM 10349</strain>
    </source>
</reference>
<evidence type="ECO:0000313" key="2">
    <source>
        <dbReference type="EMBL" id="SHK12883.1"/>
    </source>
</evidence>
<dbReference type="InterPro" id="IPR012675">
    <property type="entry name" value="Beta-grasp_dom_sf"/>
</dbReference>